<evidence type="ECO:0000313" key="2">
    <source>
        <dbReference type="EMBL" id="GIE93347.1"/>
    </source>
</evidence>
<reference evidence="2" key="1">
    <citation type="submission" date="2021-01" db="EMBL/GenBank/DDBJ databases">
        <title>Whole genome shotgun sequence of Actinoplanes rishiriensis NBRC 108556.</title>
        <authorList>
            <person name="Komaki H."/>
            <person name="Tamura T."/>
        </authorList>
    </citation>
    <scope>NUCLEOTIDE SEQUENCE</scope>
    <source>
        <strain evidence="2">NBRC 108556</strain>
    </source>
</reference>
<accession>A0A919JTY5</accession>
<proteinExistence type="predicted"/>
<comment type="caution">
    <text evidence="2">The sequence shown here is derived from an EMBL/GenBank/DDBJ whole genome shotgun (WGS) entry which is preliminary data.</text>
</comment>
<feature type="region of interest" description="Disordered" evidence="1">
    <location>
        <begin position="274"/>
        <end position="316"/>
    </location>
</feature>
<dbReference type="GO" id="GO:0016491">
    <property type="term" value="F:oxidoreductase activity"/>
    <property type="evidence" value="ECO:0007669"/>
    <property type="project" value="InterPro"/>
</dbReference>
<evidence type="ECO:0000313" key="3">
    <source>
        <dbReference type="Proteomes" id="UP000636960"/>
    </source>
</evidence>
<dbReference type="RefSeq" id="WP_239162460.1">
    <property type="nucleotide sequence ID" value="NZ_BOMV01000007.1"/>
</dbReference>
<organism evidence="2 3">
    <name type="scientific">Paractinoplanes rishiriensis</name>
    <dbReference type="NCBI Taxonomy" id="1050105"/>
    <lineage>
        <taxon>Bacteria</taxon>
        <taxon>Bacillati</taxon>
        <taxon>Actinomycetota</taxon>
        <taxon>Actinomycetes</taxon>
        <taxon>Micromonosporales</taxon>
        <taxon>Micromonosporaceae</taxon>
        <taxon>Paractinoplanes</taxon>
    </lineage>
</organism>
<sequence length="316" mass="36356">MRDRYATLRRIQALDPARDYLAIYQTMLRFEFPWDLRFGINLAFNRSFAMPPVAALLVGTGELTERTRKRIDDTGILMYEIVLNGFDHPRGRAALRRVNQIHRPYRDVPGDEYLYVLACAVVIPLRWLDRYGWRQPCCHEREATYRFFRELGRRMHITGIPESADDLHSWFEAYDRRLVPDDNAAAIERATRMHLRKRLPLLTDALIGAVYDDRFRAAAKVARPPWRVRAGLHAALRARARWLRHLGRPRRTGLFEGGVITTATYPDGYEIAELGPASALPDRPDDDGGEDAGDGQRQQQTEGQVQRLDRSHGGIP</sequence>
<feature type="compositionally biased region" description="Basic and acidic residues" evidence="1">
    <location>
        <begin position="307"/>
        <end position="316"/>
    </location>
</feature>
<protein>
    <submittedName>
        <fullName evidence="2">Peptidase</fullName>
    </submittedName>
</protein>
<dbReference type="InterPro" id="IPR046366">
    <property type="entry name" value="MPAB"/>
</dbReference>
<dbReference type="Proteomes" id="UP000636960">
    <property type="component" value="Unassembled WGS sequence"/>
</dbReference>
<feature type="compositionally biased region" description="Acidic residues" evidence="1">
    <location>
        <begin position="284"/>
        <end position="293"/>
    </location>
</feature>
<dbReference type="AlphaFoldDB" id="A0A919JTY5"/>
<gene>
    <name evidence="2" type="ORF">Ari01nite_08120</name>
</gene>
<dbReference type="EMBL" id="BOMV01000007">
    <property type="protein sequence ID" value="GIE93347.1"/>
    <property type="molecule type" value="Genomic_DNA"/>
</dbReference>
<dbReference type="PANTHER" id="PTHR36124">
    <property type="match status" value="1"/>
</dbReference>
<keyword evidence="3" id="KW-1185">Reference proteome</keyword>
<evidence type="ECO:0000256" key="1">
    <source>
        <dbReference type="SAM" id="MobiDB-lite"/>
    </source>
</evidence>
<feature type="compositionally biased region" description="Low complexity" evidence="1">
    <location>
        <begin position="295"/>
        <end position="306"/>
    </location>
</feature>
<name>A0A919JTY5_9ACTN</name>
<dbReference type="PANTHER" id="PTHR36124:SF1">
    <property type="entry name" value="ER-BOUND OXYGENASE MPAB_MPAB'_RUBBER OXYGENASE CATALYTIC DOMAIN-CONTAINING PROTEIN"/>
    <property type="match status" value="1"/>
</dbReference>